<dbReference type="AlphaFoldDB" id="A0A8J2I029"/>
<comment type="caution">
    <text evidence="1">The sequence shown here is derived from an EMBL/GenBank/DDBJ whole genome shotgun (WGS) entry which is preliminary data.</text>
</comment>
<gene>
    <name evidence="1" type="ORF">ALTATR162_LOCUS2994</name>
</gene>
<dbReference type="OrthoDB" id="3799525at2759"/>
<evidence type="ECO:0000313" key="1">
    <source>
        <dbReference type="EMBL" id="CAG5152999.1"/>
    </source>
</evidence>
<dbReference type="EMBL" id="CAJRGZ010000016">
    <property type="protein sequence ID" value="CAG5152999.1"/>
    <property type="molecule type" value="Genomic_DNA"/>
</dbReference>
<dbReference type="RefSeq" id="XP_043166535.1">
    <property type="nucleotide sequence ID" value="XM_043310600.1"/>
</dbReference>
<organism evidence="1 2">
    <name type="scientific">Alternaria atra</name>
    <dbReference type="NCBI Taxonomy" id="119953"/>
    <lineage>
        <taxon>Eukaryota</taxon>
        <taxon>Fungi</taxon>
        <taxon>Dikarya</taxon>
        <taxon>Ascomycota</taxon>
        <taxon>Pezizomycotina</taxon>
        <taxon>Dothideomycetes</taxon>
        <taxon>Pleosporomycetidae</taxon>
        <taxon>Pleosporales</taxon>
        <taxon>Pleosporineae</taxon>
        <taxon>Pleosporaceae</taxon>
        <taxon>Alternaria</taxon>
        <taxon>Alternaria sect. Ulocladioides</taxon>
    </lineage>
</organism>
<dbReference type="Proteomes" id="UP000676310">
    <property type="component" value="Unassembled WGS sequence"/>
</dbReference>
<dbReference type="GeneID" id="67014500"/>
<evidence type="ECO:0000313" key="2">
    <source>
        <dbReference type="Proteomes" id="UP000676310"/>
    </source>
</evidence>
<sequence length="171" mass="19613">MPIPVTQQESRKPRGRPMRTIRVEEEPEFEQIAGKNENVMNQASQHLLATAYVAPPKDAIMPWTAVTKADDGAIDLASASRGQVGEIDPYRAYAFDGPCHAPLYRRLYCIDLQDSADVSKWAEHLRWAFAQNTLFHYPCRPDAWDESAKHKERMVQIRSDQNWILEGFLEE</sequence>
<accession>A0A8J2I029</accession>
<name>A0A8J2I029_9PLEO</name>
<protein>
    <submittedName>
        <fullName evidence="1">Uncharacterized protein</fullName>
    </submittedName>
</protein>
<reference evidence="1" key="1">
    <citation type="submission" date="2021-05" db="EMBL/GenBank/DDBJ databases">
        <authorList>
            <person name="Stam R."/>
        </authorList>
    </citation>
    <scope>NUCLEOTIDE SEQUENCE</scope>
    <source>
        <strain evidence="1">CS162</strain>
    </source>
</reference>
<proteinExistence type="predicted"/>
<keyword evidence="2" id="KW-1185">Reference proteome</keyword>